<name>A0A428NYQ1_9HYPO</name>
<protein>
    <submittedName>
        <fullName evidence="2">Uncharacterized protein</fullName>
    </submittedName>
</protein>
<keyword evidence="3" id="KW-1185">Reference proteome</keyword>
<evidence type="ECO:0000313" key="3">
    <source>
        <dbReference type="Proteomes" id="UP000288168"/>
    </source>
</evidence>
<evidence type="ECO:0000313" key="2">
    <source>
        <dbReference type="EMBL" id="RSL45974.1"/>
    </source>
</evidence>
<reference evidence="2 3" key="1">
    <citation type="submission" date="2017-06" db="EMBL/GenBank/DDBJ databases">
        <title>Comparative genomic analysis of Ambrosia Fusariam Clade fungi.</title>
        <authorList>
            <person name="Stajich J.E."/>
            <person name="Carrillo J."/>
            <person name="Kijimoto T."/>
            <person name="Eskalen A."/>
            <person name="O'Donnell K."/>
            <person name="Kasson M."/>
        </authorList>
    </citation>
    <scope>NUCLEOTIDE SEQUENCE [LARGE SCALE GENOMIC DNA]</scope>
    <source>
        <strain evidence="2 3">NRRL62584</strain>
    </source>
</reference>
<gene>
    <name evidence="2" type="ORF">CEP54_014057</name>
</gene>
<evidence type="ECO:0000256" key="1">
    <source>
        <dbReference type="SAM" id="MobiDB-lite"/>
    </source>
</evidence>
<organism evidence="2 3">
    <name type="scientific">Fusarium duplospermum</name>
    <dbReference type="NCBI Taxonomy" id="1325734"/>
    <lineage>
        <taxon>Eukaryota</taxon>
        <taxon>Fungi</taxon>
        <taxon>Dikarya</taxon>
        <taxon>Ascomycota</taxon>
        <taxon>Pezizomycotina</taxon>
        <taxon>Sordariomycetes</taxon>
        <taxon>Hypocreomycetidae</taxon>
        <taxon>Hypocreales</taxon>
        <taxon>Nectriaceae</taxon>
        <taxon>Fusarium</taxon>
        <taxon>Fusarium solani species complex</taxon>
    </lineage>
</organism>
<feature type="compositionally biased region" description="Polar residues" evidence="1">
    <location>
        <begin position="1"/>
        <end position="15"/>
    </location>
</feature>
<comment type="caution">
    <text evidence="2">The sequence shown here is derived from an EMBL/GenBank/DDBJ whole genome shotgun (WGS) entry which is preliminary data.</text>
</comment>
<sequence length="576" mass="64370">MTSTSTSALKTTPDSPNSPPPAEVHVHRQTLHQTGIKFSVQTGPCVDPLPLELYISPDTLDDSRDAIDRSQFTLIRLSSPLAVSSGCALKRRTPNEPGDDQVPVKRRHIDTPFDLQDSPVYEVTDQHLHGGPWDSFDIAQLPDSSLRPVDWSQQGIEINIAIATIPRIVLLGEVSQEEPAWRCQPGLRPDSGPLHSLRMPNNLTHDDEIVVPHPDFDSALTLAISPGKRLLVVSISRKRTLYKIFVGCVLETILRDLDMIADHGPPSFRFTRGFSTQFRWSTSSNRLMPPHASSRPASTVPGMPPMTALAKLGRDITKSLELVWMTEQSFVRDLKFEFLGASRITAAAMVAHLSRLRDQHRDGSDQQRIDCMFPHITIDLIGSPSATWSTRLRPEGLTDIPSEIPREYLERVFEAHEAGISRSRSFAESASATSSTSSSPPACASSLLYTATDWSWAQADNGTARTLANILDISLEMDLWNPSRVGEPDDSDYSSHLFRPAPYTDAVEDVCRKLEELDERIQQVLRSMKEHDWPRTRKAVTRLQDVAPFLNEIARIRICEMDQRARRGLTLLQETD</sequence>
<proteinExistence type="predicted"/>
<dbReference type="OrthoDB" id="5102246at2759"/>
<dbReference type="AlphaFoldDB" id="A0A428NYQ1"/>
<feature type="region of interest" description="Disordered" evidence="1">
    <location>
        <begin position="1"/>
        <end position="24"/>
    </location>
</feature>
<dbReference type="Proteomes" id="UP000288168">
    <property type="component" value="Unassembled WGS sequence"/>
</dbReference>
<dbReference type="EMBL" id="NKCI01000249">
    <property type="protein sequence ID" value="RSL45974.1"/>
    <property type="molecule type" value="Genomic_DNA"/>
</dbReference>
<accession>A0A428NYQ1</accession>